<feature type="region of interest" description="Disordered" evidence="1">
    <location>
        <begin position="1"/>
        <end position="36"/>
    </location>
</feature>
<name>A0AAD4WC33_PRUDU</name>
<dbReference type="EMBL" id="JAJFAZ020000003">
    <property type="protein sequence ID" value="KAI5339612.1"/>
    <property type="molecule type" value="Genomic_DNA"/>
</dbReference>
<dbReference type="PANTHER" id="PTHR33116">
    <property type="entry name" value="REVERSE TRANSCRIPTASE ZINC-BINDING DOMAIN-CONTAINING PROTEIN-RELATED-RELATED"/>
    <property type="match status" value="1"/>
</dbReference>
<gene>
    <name evidence="3" type="ORF">L3X38_018884</name>
</gene>
<dbReference type="Pfam" id="PF00078">
    <property type="entry name" value="RVT_1"/>
    <property type="match status" value="1"/>
</dbReference>
<evidence type="ECO:0000259" key="2">
    <source>
        <dbReference type="Pfam" id="PF00078"/>
    </source>
</evidence>
<keyword evidence="4" id="KW-1185">Reference proteome</keyword>
<evidence type="ECO:0000313" key="3">
    <source>
        <dbReference type="EMBL" id="KAI5339612.1"/>
    </source>
</evidence>
<dbReference type="AlphaFoldDB" id="A0AAD4WC33"/>
<evidence type="ECO:0000313" key="4">
    <source>
        <dbReference type="Proteomes" id="UP001054821"/>
    </source>
</evidence>
<accession>A0AAD4WC33</accession>
<protein>
    <recommendedName>
        <fullName evidence="2">Reverse transcriptase domain-containing protein</fullName>
    </recommendedName>
</protein>
<dbReference type="InterPro" id="IPR043502">
    <property type="entry name" value="DNA/RNA_pol_sf"/>
</dbReference>
<dbReference type="InterPro" id="IPR000477">
    <property type="entry name" value="RT_dom"/>
</dbReference>
<feature type="compositionally biased region" description="Basic and acidic residues" evidence="1">
    <location>
        <begin position="20"/>
        <end position="35"/>
    </location>
</feature>
<evidence type="ECO:0000256" key="1">
    <source>
        <dbReference type="SAM" id="MobiDB-lite"/>
    </source>
</evidence>
<dbReference type="Proteomes" id="UP001054821">
    <property type="component" value="Chromosome 3"/>
</dbReference>
<feature type="domain" description="Reverse transcriptase" evidence="2">
    <location>
        <begin position="212"/>
        <end position="317"/>
    </location>
</feature>
<sequence length="500" mass="55833">MAEGSPGIFSNPHRLPKRSRASENAEPECHMDADSNPHLMQEQTPIVGSEQVSRFQPGADSFRDKLMNKVNLAKNVGIDVDCLDDAYEDLNDDEDVVISRGDRGPSIQFSDKAMDRELILPNLFPVIVSADLDLLEKEIDMAEIRRSLFGIGGLKAPGVDGFPAYFYQAQWNKCAADIFAMVTQAFKKCCIPDKLNYTLITLVPKVQSPQSMIQFRPISLCSTLYKVISKIIVACLRHILPDLISPNQVSFVPGRHITDNILIAQELMHKFKLSKGKKRFVAWKIDLSKAYDMLNWHFVEYVLIELKLPAPVVKLIMNVYSLLVLRSPICFADDLVLFAEANANQAKIMKSCLDLFCAASGQVVNFDKSAVFCSPNTCKEVAKEISLICGSPLTNDLGKYLGMPLLHSKIGKHTYSSLVDKVHSRLASWKSKLLSLAGRATLIQAITASIPVYAMQTTKLPVSVCNDLDKLNRNFFWGSSEKNYKIHLCQWDLACRPKGK</sequence>
<dbReference type="PANTHER" id="PTHR33116:SF70">
    <property type="entry name" value="NON-LTR RETROELEMENT REVERSE TRANSCRIPTASE-LIKE PROTEIN"/>
    <property type="match status" value="1"/>
</dbReference>
<organism evidence="3 4">
    <name type="scientific">Prunus dulcis</name>
    <name type="common">Almond</name>
    <name type="synonym">Amygdalus dulcis</name>
    <dbReference type="NCBI Taxonomy" id="3755"/>
    <lineage>
        <taxon>Eukaryota</taxon>
        <taxon>Viridiplantae</taxon>
        <taxon>Streptophyta</taxon>
        <taxon>Embryophyta</taxon>
        <taxon>Tracheophyta</taxon>
        <taxon>Spermatophyta</taxon>
        <taxon>Magnoliopsida</taxon>
        <taxon>eudicotyledons</taxon>
        <taxon>Gunneridae</taxon>
        <taxon>Pentapetalae</taxon>
        <taxon>rosids</taxon>
        <taxon>fabids</taxon>
        <taxon>Rosales</taxon>
        <taxon>Rosaceae</taxon>
        <taxon>Amygdaloideae</taxon>
        <taxon>Amygdaleae</taxon>
        <taxon>Prunus</taxon>
    </lineage>
</organism>
<comment type="caution">
    <text evidence="3">The sequence shown here is derived from an EMBL/GenBank/DDBJ whole genome shotgun (WGS) entry which is preliminary data.</text>
</comment>
<dbReference type="SUPFAM" id="SSF56672">
    <property type="entry name" value="DNA/RNA polymerases"/>
    <property type="match status" value="1"/>
</dbReference>
<reference evidence="3 4" key="1">
    <citation type="journal article" date="2022" name="G3 (Bethesda)">
        <title>Whole-genome sequence and methylome profiling of the almond [Prunus dulcis (Mill.) D.A. Webb] cultivar 'Nonpareil'.</title>
        <authorList>
            <person name="D'Amico-Willman K.M."/>
            <person name="Ouma W.Z."/>
            <person name="Meulia T."/>
            <person name="Sideli G.M."/>
            <person name="Gradziel T.M."/>
            <person name="Fresnedo-Ramirez J."/>
        </authorList>
    </citation>
    <scope>NUCLEOTIDE SEQUENCE [LARGE SCALE GENOMIC DNA]</scope>
    <source>
        <strain evidence="3">Clone GOH B32 T37-40</strain>
    </source>
</reference>
<dbReference type="CDD" id="cd01650">
    <property type="entry name" value="RT_nLTR_like"/>
    <property type="match status" value="1"/>
</dbReference>
<proteinExistence type="predicted"/>